<dbReference type="SUPFAM" id="SSF53335">
    <property type="entry name" value="S-adenosyl-L-methionine-dependent methyltransferases"/>
    <property type="match status" value="2"/>
</dbReference>
<evidence type="ECO:0000313" key="6">
    <source>
        <dbReference type="EMBL" id="KAL3635612.1"/>
    </source>
</evidence>
<dbReference type="Pfam" id="PF03492">
    <property type="entry name" value="Methyltransf_7"/>
    <property type="match status" value="1"/>
</dbReference>
<keyword evidence="3" id="KW-0808">Transferase</keyword>
<dbReference type="Gene3D" id="3.40.50.150">
    <property type="entry name" value="Vaccinia Virus protein VP39"/>
    <property type="match status" value="2"/>
</dbReference>
<evidence type="ECO:0000256" key="1">
    <source>
        <dbReference type="ARBA" id="ARBA00007967"/>
    </source>
</evidence>
<reference evidence="7" key="1">
    <citation type="journal article" date="2024" name="IScience">
        <title>Strigolactones Initiate the Formation of Haustorium-like Structures in Castilleja.</title>
        <authorList>
            <person name="Buerger M."/>
            <person name="Peterson D."/>
            <person name="Chory J."/>
        </authorList>
    </citation>
    <scope>NUCLEOTIDE SEQUENCE [LARGE SCALE GENOMIC DNA]</scope>
</reference>
<dbReference type="AlphaFoldDB" id="A0ABD3D490"/>
<dbReference type="PANTHER" id="PTHR31009">
    <property type="entry name" value="S-ADENOSYL-L-METHIONINE:CARBOXYL METHYLTRANSFERASE FAMILY PROTEIN"/>
    <property type="match status" value="1"/>
</dbReference>
<dbReference type="GO" id="GO:0008168">
    <property type="term" value="F:methyltransferase activity"/>
    <property type="evidence" value="ECO:0007669"/>
    <property type="project" value="UniProtKB-KW"/>
</dbReference>
<dbReference type="Proteomes" id="UP001632038">
    <property type="component" value="Unassembled WGS sequence"/>
</dbReference>
<evidence type="ECO:0000313" key="7">
    <source>
        <dbReference type="Proteomes" id="UP001632038"/>
    </source>
</evidence>
<dbReference type="InterPro" id="IPR042086">
    <property type="entry name" value="MeTrfase_capping"/>
</dbReference>
<keyword evidence="2" id="KW-0489">Methyltransferase</keyword>
<dbReference type="Gene3D" id="1.10.1200.270">
    <property type="entry name" value="Methyltransferase, alpha-helical capping domain"/>
    <property type="match status" value="1"/>
</dbReference>
<dbReference type="GO" id="GO:0046872">
    <property type="term" value="F:metal ion binding"/>
    <property type="evidence" value="ECO:0007669"/>
    <property type="project" value="UniProtKB-KW"/>
</dbReference>
<gene>
    <name evidence="6" type="ORF">CASFOL_020159</name>
</gene>
<name>A0ABD3D490_9LAMI</name>
<dbReference type="InterPro" id="IPR029063">
    <property type="entry name" value="SAM-dependent_MTases_sf"/>
</dbReference>
<evidence type="ECO:0000256" key="5">
    <source>
        <dbReference type="ARBA" id="ARBA00022842"/>
    </source>
</evidence>
<comment type="similarity">
    <text evidence="1">Belongs to the methyltransferase superfamily. Type-7 methyltransferase family.</text>
</comment>
<keyword evidence="5" id="KW-0460">Magnesium</keyword>
<keyword evidence="4" id="KW-0479">Metal-binding</keyword>
<sequence length="483" mass="54427">MEVKHILHMNAGDGETSYAKNSSFQRFVLSKTWPVLDETLKNMYNEMNKNGFPNRMIKIADLGCSSGPNTILLVSHIMDTIQDLCQNDDVNNLPQLEVFLNDLPGNDFNNLFKLVSNFRQLEDGKERKLECFVYGVPGSFYRRLFPSSSLHFAYSSYCLHWLSQVPEGVGKNNKENICIATSSPPQVIGAYANQFHRDFSTFLSFRAKEITSGGRMVLAFIGRAFTDSSSIDDFIPFQVISEALSDLVAQGRVKKEDLYSFNLPFYTPSLREAEEIIDGEGSFNLDKMEVIMVPWDAHKEYDDNVFDEIVNGKLVADCIRSVVEPMLVSRFGSSIVDDVFDTYAKKIIDPFSKERSFYFTPRFVLSKTWPVLDETLKDMYNEMNKKGFPNRIKIADLGCSSGPNTIFLNDLPVNDFNSFTLCLLILQSSLTFPGLISGRGNKIGRAYGFGGSGFTDSSSKDDCIPYQVIAEALSDMVAQKLRR</sequence>
<evidence type="ECO:0000256" key="2">
    <source>
        <dbReference type="ARBA" id="ARBA00022603"/>
    </source>
</evidence>
<dbReference type="GO" id="GO:0032259">
    <property type="term" value="P:methylation"/>
    <property type="evidence" value="ECO:0007669"/>
    <property type="project" value="UniProtKB-KW"/>
</dbReference>
<evidence type="ECO:0000256" key="3">
    <source>
        <dbReference type="ARBA" id="ARBA00022679"/>
    </source>
</evidence>
<accession>A0ABD3D490</accession>
<keyword evidence="7" id="KW-1185">Reference proteome</keyword>
<dbReference type="InterPro" id="IPR005299">
    <property type="entry name" value="MeTrfase_7"/>
</dbReference>
<organism evidence="6 7">
    <name type="scientific">Castilleja foliolosa</name>
    <dbReference type="NCBI Taxonomy" id="1961234"/>
    <lineage>
        <taxon>Eukaryota</taxon>
        <taxon>Viridiplantae</taxon>
        <taxon>Streptophyta</taxon>
        <taxon>Embryophyta</taxon>
        <taxon>Tracheophyta</taxon>
        <taxon>Spermatophyta</taxon>
        <taxon>Magnoliopsida</taxon>
        <taxon>eudicotyledons</taxon>
        <taxon>Gunneridae</taxon>
        <taxon>Pentapetalae</taxon>
        <taxon>asterids</taxon>
        <taxon>lamiids</taxon>
        <taxon>Lamiales</taxon>
        <taxon>Orobanchaceae</taxon>
        <taxon>Pedicularideae</taxon>
        <taxon>Castillejinae</taxon>
        <taxon>Castilleja</taxon>
    </lineage>
</organism>
<protein>
    <submittedName>
        <fullName evidence="6">Uncharacterized protein</fullName>
    </submittedName>
</protein>
<comment type="caution">
    <text evidence="6">The sequence shown here is derived from an EMBL/GenBank/DDBJ whole genome shotgun (WGS) entry which is preliminary data.</text>
</comment>
<evidence type="ECO:0000256" key="4">
    <source>
        <dbReference type="ARBA" id="ARBA00022723"/>
    </source>
</evidence>
<proteinExistence type="inferred from homology"/>
<dbReference type="EMBL" id="JAVIJP010000027">
    <property type="protein sequence ID" value="KAL3635612.1"/>
    <property type="molecule type" value="Genomic_DNA"/>
</dbReference>